<dbReference type="Gene3D" id="3.30.70.100">
    <property type="match status" value="1"/>
</dbReference>
<name>A0ABM7M5M3_9ACTN</name>
<reference evidence="2 3" key="1">
    <citation type="submission" date="2020-08" db="EMBL/GenBank/DDBJ databases">
        <title>Whole genome shotgun sequence of Actinoplanes ianthinogenes NBRC 13996.</title>
        <authorList>
            <person name="Komaki H."/>
            <person name="Tamura T."/>
        </authorList>
    </citation>
    <scope>NUCLEOTIDE SEQUENCE [LARGE SCALE GENOMIC DNA]</scope>
    <source>
        <strain evidence="2 3">NBRC 13996</strain>
    </source>
</reference>
<protein>
    <recommendedName>
        <fullName evidence="1">ABM domain-containing protein</fullName>
    </recommendedName>
</protein>
<accession>A0ABM7M5M3</accession>
<dbReference type="Pfam" id="PF03992">
    <property type="entry name" value="ABM"/>
    <property type="match status" value="1"/>
</dbReference>
<dbReference type="InterPro" id="IPR011008">
    <property type="entry name" value="Dimeric_a/b-barrel"/>
</dbReference>
<keyword evidence="3" id="KW-1185">Reference proteome</keyword>
<dbReference type="SUPFAM" id="SSF54909">
    <property type="entry name" value="Dimeric alpha+beta barrel"/>
    <property type="match status" value="1"/>
</dbReference>
<sequence>MIVVIATLHAKPEHADEVEAALRVLERHTRTEPGAIGYSVLRRPDDRFIVVERYADQAAHDAHFAADYLTDFLTRAATLLVTEPSVESGAELAGFARPGIAEPAS</sequence>
<gene>
    <name evidence="2" type="ORF">Aiant_76080</name>
</gene>
<dbReference type="EMBL" id="AP023356">
    <property type="protein sequence ID" value="BCJ46951.1"/>
    <property type="molecule type" value="Genomic_DNA"/>
</dbReference>
<dbReference type="InterPro" id="IPR007138">
    <property type="entry name" value="ABM_dom"/>
</dbReference>
<dbReference type="PROSITE" id="PS51725">
    <property type="entry name" value="ABM"/>
    <property type="match status" value="1"/>
</dbReference>
<dbReference type="PANTHER" id="PTHR33336:SF15">
    <property type="entry name" value="ABM DOMAIN-CONTAINING PROTEIN"/>
    <property type="match status" value="1"/>
</dbReference>
<dbReference type="Proteomes" id="UP000676967">
    <property type="component" value="Chromosome"/>
</dbReference>
<evidence type="ECO:0000313" key="3">
    <source>
        <dbReference type="Proteomes" id="UP000676967"/>
    </source>
</evidence>
<dbReference type="PANTHER" id="PTHR33336">
    <property type="entry name" value="QUINOL MONOOXYGENASE YGIN-RELATED"/>
    <property type="match status" value="1"/>
</dbReference>
<dbReference type="InterPro" id="IPR050744">
    <property type="entry name" value="AI-2_Isomerase_LsrG"/>
</dbReference>
<organism evidence="2 3">
    <name type="scientific">Actinoplanes ianthinogenes</name>
    <dbReference type="NCBI Taxonomy" id="122358"/>
    <lineage>
        <taxon>Bacteria</taxon>
        <taxon>Bacillati</taxon>
        <taxon>Actinomycetota</taxon>
        <taxon>Actinomycetes</taxon>
        <taxon>Micromonosporales</taxon>
        <taxon>Micromonosporaceae</taxon>
        <taxon>Actinoplanes</taxon>
    </lineage>
</organism>
<evidence type="ECO:0000313" key="2">
    <source>
        <dbReference type="EMBL" id="BCJ46951.1"/>
    </source>
</evidence>
<feature type="domain" description="ABM" evidence="1">
    <location>
        <begin position="2"/>
        <end position="88"/>
    </location>
</feature>
<dbReference type="RefSeq" id="WP_189331504.1">
    <property type="nucleotide sequence ID" value="NZ_AP023356.1"/>
</dbReference>
<proteinExistence type="predicted"/>
<evidence type="ECO:0000259" key="1">
    <source>
        <dbReference type="PROSITE" id="PS51725"/>
    </source>
</evidence>